<keyword evidence="1 11" id="KW-0963">Cytoplasm</keyword>
<dbReference type="InterPro" id="IPR004466">
    <property type="entry name" value="RNase_M5"/>
</dbReference>
<evidence type="ECO:0000259" key="13">
    <source>
        <dbReference type="PROSITE" id="PS50880"/>
    </source>
</evidence>
<dbReference type="eggNOG" id="COG1658">
    <property type="taxonomic scope" value="Bacteria"/>
</dbReference>
<proteinExistence type="inferred from homology"/>
<dbReference type="PANTHER" id="PTHR39156">
    <property type="entry name" value="RIBONUCLEASE M5"/>
    <property type="match status" value="1"/>
</dbReference>
<evidence type="ECO:0000256" key="11">
    <source>
        <dbReference type="HAMAP-Rule" id="MF_01469"/>
    </source>
</evidence>
<dbReference type="GO" id="GO:0019843">
    <property type="term" value="F:rRNA binding"/>
    <property type="evidence" value="ECO:0007669"/>
    <property type="project" value="UniProtKB-KW"/>
</dbReference>
<dbReference type="Pfam" id="PF01751">
    <property type="entry name" value="Toprim"/>
    <property type="match status" value="1"/>
</dbReference>
<comment type="subcellular location">
    <subcellularLocation>
        <location evidence="11">Cytoplasm</location>
    </subcellularLocation>
</comment>
<evidence type="ECO:0000256" key="7">
    <source>
        <dbReference type="ARBA" id="ARBA00022759"/>
    </source>
</evidence>
<comment type="similarity">
    <text evidence="11">Belongs to the ribonuclease M5 family.</text>
</comment>
<evidence type="ECO:0000256" key="12">
    <source>
        <dbReference type="NCBIfam" id="TIGR00334"/>
    </source>
</evidence>
<dbReference type="HOGENOM" id="CLU_109405_0_0_9"/>
<dbReference type="GO" id="GO:0005737">
    <property type="term" value="C:cytoplasm"/>
    <property type="evidence" value="ECO:0007669"/>
    <property type="project" value="UniProtKB-SubCell"/>
</dbReference>
<dbReference type="Pfam" id="PF13331">
    <property type="entry name" value="DUF4093"/>
    <property type="match status" value="1"/>
</dbReference>
<dbReference type="SMART" id="SM00493">
    <property type="entry name" value="TOPRIM"/>
    <property type="match status" value="1"/>
</dbReference>
<reference evidence="14 15" key="1">
    <citation type="journal article" date="2011" name="J. Bacteriol.">
        <title>Genome sequence of Brevibacillus laterosporus LMG 15441, a pathogen of invertebrates.</title>
        <authorList>
            <person name="Djukic M."/>
            <person name="Poehlein A."/>
            <person name="Thurmer A."/>
            <person name="Daniel R."/>
        </authorList>
    </citation>
    <scope>NUCLEOTIDE SEQUENCE [LARGE SCALE GENOMIC DNA]</scope>
    <source>
        <strain evidence="14 15">LMG 15441</strain>
    </source>
</reference>
<organism evidence="14 15">
    <name type="scientific">Brevibacillus laterosporus LMG 15441</name>
    <dbReference type="NCBI Taxonomy" id="1042163"/>
    <lineage>
        <taxon>Bacteria</taxon>
        <taxon>Bacillati</taxon>
        <taxon>Bacillota</taxon>
        <taxon>Bacilli</taxon>
        <taxon>Bacillales</taxon>
        <taxon>Paenibacillaceae</taxon>
        <taxon>Brevibacillus</taxon>
    </lineage>
</organism>
<protein>
    <recommendedName>
        <fullName evidence="11 12">Ribonuclease M5</fullName>
        <ecNumber evidence="11 12">3.1.26.8</ecNumber>
    </recommendedName>
    <alternativeName>
        <fullName evidence="11">RNase M5</fullName>
    </alternativeName>
    <alternativeName>
        <fullName evidence="11">Ribosomal RNA terminal maturase M5</fullName>
    </alternativeName>
</protein>
<keyword evidence="3 11" id="KW-0698">rRNA processing</keyword>
<accession>A0A075QXY6</accession>
<keyword evidence="4 11" id="KW-0540">Nuclease</keyword>
<dbReference type="PROSITE" id="PS50880">
    <property type="entry name" value="TOPRIM"/>
    <property type="match status" value="1"/>
</dbReference>
<keyword evidence="15" id="KW-1185">Reference proteome</keyword>
<dbReference type="CDD" id="cd01027">
    <property type="entry name" value="TOPRIM_RNase_M5_like"/>
    <property type="match status" value="1"/>
</dbReference>
<dbReference type="InterPro" id="IPR006171">
    <property type="entry name" value="TOPRIM_dom"/>
</dbReference>
<evidence type="ECO:0000256" key="10">
    <source>
        <dbReference type="ARBA" id="ARBA00022884"/>
    </source>
</evidence>
<evidence type="ECO:0000256" key="8">
    <source>
        <dbReference type="ARBA" id="ARBA00022801"/>
    </source>
</evidence>
<dbReference type="Gene3D" id="3.40.1360.10">
    <property type="match status" value="1"/>
</dbReference>
<dbReference type="RefSeq" id="WP_003333915.1">
    <property type="nucleotide sequence ID" value="NZ_CP007806.1"/>
</dbReference>
<dbReference type="GO" id="GO:0043822">
    <property type="term" value="F:ribonuclease M5 activity"/>
    <property type="evidence" value="ECO:0007669"/>
    <property type="project" value="UniProtKB-UniRule"/>
</dbReference>
<evidence type="ECO:0000256" key="5">
    <source>
        <dbReference type="ARBA" id="ARBA00022723"/>
    </source>
</evidence>
<dbReference type="PANTHER" id="PTHR39156:SF1">
    <property type="entry name" value="RIBONUCLEASE M5"/>
    <property type="match status" value="1"/>
</dbReference>
<comment type="catalytic activity">
    <reaction evidence="11">
        <text>Endonucleolytic cleavage of RNA, removing 21 and 42 nucleotides, respectively, from the 5'- and 3'-termini of a 5S-rRNA precursor.</text>
        <dbReference type="EC" id="3.1.26.8"/>
    </reaction>
</comment>
<keyword evidence="9" id="KW-0460">Magnesium</keyword>
<evidence type="ECO:0000256" key="6">
    <source>
        <dbReference type="ARBA" id="ARBA00022730"/>
    </source>
</evidence>
<evidence type="ECO:0000313" key="14">
    <source>
        <dbReference type="EMBL" id="AIG24479.1"/>
    </source>
</evidence>
<dbReference type="NCBIfam" id="TIGR00334">
    <property type="entry name" value="5S_RNA_mat_M5"/>
    <property type="match status" value="1"/>
</dbReference>
<evidence type="ECO:0000256" key="9">
    <source>
        <dbReference type="ARBA" id="ARBA00022842"/>
    </source>
</evidence>
<dbReference type="KEGG" id="blr:BRLA_c000640"/>
<keyword evidence="5" id="KW-0479">Metal-binding</keyword>
<dbReference type="InterPro" id="IPR025156">
    <property type="entry name" value="RNase_M5_C"/>
</dbReference>
<dbReference type="STRING" id="1042163.BRLA_c000640"/>
<dbReference type="Proteomes" id="UP000005850">
    <property type="component" value="Chromosome"/>
</dbReference>
<dbReference type="HAMAP" id="MF_01469">
    <property type="entry name" value="RNase_M5"/>
    <property type="match status" value="1"/>
</dbReference>
<feature type="domain" description="Toprim" evidence="13">
    <location>
        <begin position="4"/>
        <end position="90"/>
    </location>
</feature>
<evidence type="ECO:0000313" key="15">
    <source>
        <dbReference type="Proteomes" id="UP000005850"/>
    </source>
</evidence>
<dbReference type="SUPFAM" id="SSF110455">
    <property type="entry name" value="Toprim domain"/>
    <property type="match status" value="1"/>
</dbReference>
<comment type="function">
    <text evidence="11">Required for correct processing of both the 5' and 3' ends of 5S rRNA precursor. Cleaves both sides of a double-stranded region yielding mature 5S rRNA in one step.</text>
</comment>
<dbReference type="EMBL" id="CP007806">
    <property type="protein sequence ID" value="AIG24479.1"/>
    <property type="molecule type" value="Genomic_DNA"/>
</dbReference>
<dbReference type="InterPro" id="IPR034141">
    <property type="entry name" value="TOPRIM_RNase_M5-like"/>
</dbReference>
<keyword evidence="7 11" id="KW-0255">Endonuclease</keyword>
<dbReference type="FunFam" id="3.40.1360.10:FF:000006">
    <property type="entry name" value="Ribonuclease M5"/>
    <property type="match status" value="1"/>
</dbReference>
<evidence type="ECO:0000256" key="3">
    <source>
        <dbReference type="ARBA" id="ARBA00022552"/>
    </source>
</evidence>
<gene>
    <name evidence="11" type="primary">rnmV</name>
    <name evidence="14" type="ORF">BRLA_c000640</name>
</gene>
<evidence type="ECO:0000256" key="1">
    <source>
        <dbReference type="ARBA" id="ARBA00022490"/>
    </source>
</evidence>
<evidence type="ECO:0000256" key="2">
    <source>
        <dbReference type="ARBA" id="ARBA00022517"/>
    </source>
</evidence>
<evidence type="ECO:0000256" key="4">
    <source>
        <dbReference type="ARBA" id="ARBA00022722"/>
    </source>
</evidence>
<dbReference type="AlphaFoldDB" id="A0A075QXY6"/>
<keyword evidence="8 11" id="KW-0378">Hydrolase</keyword>
<dbReference type="GO" id="GO:0006364">
    <property type="term" value="P:rRNA processing"/>
    <property type="evidence" value="ECO:0007669"/>
    <property type="project" value="UniProtKB-UniRule"/>
</dbReference>
<sequence length="185" mass="20229">MKIKEVIVVEGRDDTAAIKRAVDADTIETGGSAINEVTLRKIKMAQQKRGVIVFTDPDYPGERIRKIVSQSVPGCKHAFIKKEDARKKGSNLGVEHATPEAIRQALADVKTEFLEGQGEITLEHLVQAGMVAGMDTKHRRTRLGEILGIGYSNAKQLGKRLNMFQISKAEFDAAVDQIDSEQGGS</sequence>
<name>A0A075QXY6_BRELA</name>
<dbReference type="GO" id="GO:0046872">
    <property type="term" value="F:metal ion binding"/>
    <property type="evidence" value="ECO:0007669"/>
    <property type="project" value="UniProtKB-KW"/>
</dbReference>
<keyword evidence="6 11" id="KW-0699">rRNA-binding</keyword>
<keyword evidence="2 11" id="KW-0690">Ribosome biogenesis</keyword>
<keyword evidence="10 11" id="KW-0694">RNA-binding</keyword>
<dbReference type="EC" id="3.1.26.8" evidence="11 12"/>